<dbReference type="PANTHER" id="PTHR18901:SF38">
    <property type="entry name" value="PSEUDOURIDINE-5'-PHOSPHATASE"/>
    <property type="match status" value="1"/>
</dbReference>
<dbReference type="SFLD" id="SFLDG01129">
    <property type="entry name" value="C1.5:_HAD__Beta-PGM__Phosphata"/>
    <property type="match status" value="1"/>
</dbReference>
<name>A0ABR4NR47_9SACH</name>
<accession>A0ABR4NR47</accession>
<organism evidence="1 2">
    <name type="scientific">Nakaseomyces bracarensis</name>
    <dbReference type="NCBI Taxonomy" id="273131"/>
    <lineage>
        <taxon>Eukaryota</taxon>
        <taxon>Fungi</taxon>
        <taxon>Dikarya</taxon>
        <taxon>Ascomycota</taxon>
        <taxon>Saccharomycotina</taxon>
        <taxon>Saccharomycetes</taxon>
        <taxon>Saccharomycetales</taxon>
        <taxon>Saccharomycetaceae</taxon>
        <taxon>Nakaseomyces</taxon>
    </lineage>
</organism>
<evidence type="ECO:0000313" key="1">
    <source>
        <dbReference type="EMBL" id="KAL3230615.1"/>
    </source>
</evidence>
<dbReference type="Gene3D" id="1.10.150.240">
    <property type="entry name" value="Putative phosphatase, domain 2"/>
    <property type="match status" value="1"/>
</dbReference>
<dbReference type="InterPro" id="IPR023214">
    <property type="entry name" value="HAD_sf"/>
</dbReference>
<protein>
    <submittedName>
        <fullName evidence="1">Pseudouridine-5'-phosphatase YKL033W-A</fullName>
    </submittedName>
</protein>
<proteinExistence type="predicted"/>
<comment type="caution">
    <text evidence="1">The sequence shown here is derived from an EMBL/GenBank/DDBJ whole genome shotgun (WGS) entry which is preliminary data.</text>
</comment>
<reference evidence="1 2" key="1">
    <citation type="submission" date="2024-05" db="EMBL/GenBank/DDBJ databases">
        <title>Long read based assembly of the Candida bracarensis genome reveals expanded adhesin content.</title>
        <authorList>
            <person name="Marcet-Houben M."/>
            <person name="Ksiezopolska E."/>
            <person name="Gabaldon T."/>
        </authorList>
    </citation>
    <scope>NUCLEOTIDE SEQUENCE [LARGE SCALE GENOMIC DNA]</scope>
    <source>
        <strain evidence="1 2">CBM6</strain>
    </source>
</reference>
<dbReference type="InterPro" id="IPR006439">
    <property type="entry name" value="HAD-SF_hydro_IA"/>
</dbReference>
<sequence>MYLIDNSVKACLFDMDGLLINTEDIYTLTLNRILKEYGLGPLTWDVKIQLQGLPGQEAGKKIIETYKLPLTPPELEKKNMEIQNEYWPTAAFLPGALELLKWLKEKDIPIALCTSSNKVKFKGKTSHLGEGFELFDVVVTGDDERIPPGRGKPYPDVWRVGLNGINEKYDLDIKPEECLVFEDAVLGVASGKAFGSHVIWVPHTGSLPYVGTPEEVLGDQGERLSSLEEFNKEKYGLA</sequence>
<dbReference type="NCBIfam" id="TIGR01509">
    <property type="entry name" value="HAD-SF-IA-v3"/>
    <property type="match status" value="1"/>
</dbReference>
<dbReference type="SUPFAM" id="SSF56784">
    <property type="entry name" value="HAD-like"/>
    <property type="match status" value="1"/>
</dbReference>
<dbReference type="InterPro" id="IPR041492">
    <property type="entry name" value="HAD_2"/>
</dbReference>
<dbReference type="SFLD" id="SFLDS00003">
    <property type="entry name" value="Haloacid_Dehalogenase"/>
    <property type="match status" value="1"/>
</dbReference>
<dbReference type="Pfam" id="PF13419">
    <property type="entry name" value="HAD_2"/>
    <property type="match status" value="1"/>
</dbReference>
<evidence type="ECO:0000313" key="2">
    <source>
        <dbReference type="Proteomes" id="UP001623330"/>
    </source>
</evidence>
<dbReference type="InterPro" id="IPR023198">
    <property type="entry name" value="PGP-like_dom2"/>
</dbReference>
<dbReference type="PANTHER" id="PTHR18901">
    <property type="entry name" value="2-DEOXYGLUCOSE-6-PHOSPHATE PHOSPHATASE 2"/>
    <property type="match status" value="1"/>
</dbReference>
<gene>
    <name evidence="1" type="ORF">RNJ44_01064</name>
</gene>
<dbReference type="Proteomes" id="UP001623330">
    <property type="component" value="Unassembled WGS sequence"/>
</dbReference>
<dbReference type="EMBL" id="JBEVYD010000009">
    <property type="protein sequence ID" value="KAL3230615.1"/>
    <property type="molecule type" value="Genomic_DNA"/>
</dbReference>
<dbReference type="Gene3D" id="3.40.50.1000">
    <property type="entry name" value="HAD superfamily/HAD-like"/>
    <property type="match status" value="1"/>
</dbReference>
<dbReference type="InterPro" id="IPR036412">
    <property type="entry name" value="HAD-like_sf"/>
</dbReference>
<keyword evidence="2" id="KW-1185">Reference proteome</keyword>